<evidence type="ECO:0008006" key="4">
    <source>
        <dbReference type="Google" id="ProtNLM"/>
    </source>
</evidence>
<keyword evidence="1" id="KW-0472">Membrane</keyword>
<dbReference type="Proteomes" id="UP000053239">
    <property type="component" value="Unassembled WGS sequence"/>
</dbReference>
<evidence type="ECO:0000313" key="3">
    <source>
        <dbReference type="Proteomes" id="UP000053239"/>
    </source>
</evidence>
<organism evidence="2 3">
    <name type="scientific">Plasmodium vivax North Korean</name>
    <dbReference type="NCBI Taxonomy" id="1035514"/>
    <lineage>
        <taxon>Eukaryota</taxon>
        <taxon>Sar</taxon>
        <taxon>Alveolata</taxon>
        <taxon>Apicomplexa</taxon>
        <taxon>Aconoidasida</taxon>
        <taxon>Haemosporida</taxon>
        <taxon>Plasmodiidae</taxon>
        <taxon>Plasmodium</taxon>
        <taxon>Plasmodium (Plasmodium)</taxon>
    </lineage>
</organism>
<dbReference type="OrthoDB" id="381216at2759"/>
<proteinExistence type="predicted"/>
<evidence type="ECO:0000256" key="1">
    <source>
        <dbReference type="SAM" id="Phobius"/>
    </source>
</evidence>
<accession>A0A0J9U1W4</accession>
<feature type="transmembrane region" description="Helical" evidence="1">
    <location>
        <begin position="200"/>
        <end position="221"/>
    </location>
</feature>
<sequence>MKEEHKEEYRAKCQSKTSEYMSNDLSEFRKICTDVLTYFNKLENYYGHVYRLSASCYYVYYWLYFEKLQEKGKTDKEILGIYHELVKSYQVSVSKDPLCDQYLELITENTLNELKDLFSLYENFIKFKHYIPSEVNTKCSYASKCVQVYNQYLDKCHQGVNKDLCKELEDFRYEYNQHMEKELECPEVDKALPSTRRYDIVMLTSIIFLITVVTSVMVLILHKVNNKFSNTLIMY</sequence>
<keyword evidence="1" id="KW-1133">Transmembrane helix</keyword>
<dbReference type="Pfam" id="PF05795">
    <property type="entry name" value="Plasmodium_Vir"/>
    <property type="match status" value="1"/>
</dbReference>
<dbReference type="EMBL" id="KQ235213">
    <property type="protein sequence ID" value="KNA02005.1"/>
    <property type="molecule type" value="Genomic_DNA"/>
</dbReference>
<evidence type="ECO:0000313" key="2">
    <source>
        <dbReference type="EMBL" id="KNA02005.1"/>
    </source>
</evidence>
<keyword evidence="1" id="KW-0812">Transmembrane</keyword>
<name>A0A0J9U1W4_PLAVI</name>
<dbReference type="InterPro" id="IPR008780">
    <property type="entry name" value="Plasmodium_Vir"/>
</dbReference>
<gene>
    <name evidence="2" type="ORF">PVNG_04428</name>
</gene>
<dbReference type="AlphaFoldDB" id="A0A0J9U1W4"/>
<reference evidence="2 3" key="1">
    <citation type="submission" date="2011-09" db="EMBL/GenBank/DDBJ databases">
        <title>The Genome Sequence of Plasmodium vivax North Korean.</title>
        <authorList>
            <consortium name="The Broad Institute Genome Sequencing Platform"/>
            <consortium name="The Broad Institute Genome Sequencing Center for Infectious Disease"/>
            <person name="Neafsey D."/>
            <person name="Carlton J."/>
            <person name="Barnwell J."/>
            <person name="Collins W."/>
            <person name="Escalante A."/>
            <person name="Mullikin J."/>
            <person name="Saul A."/>
            <person name="Guigo R."/>
            <person name="Camara F."/>
            <person name="Young S.K."/>
            <person name="Zeng Q."/>
            <person name="Gargeya S."/>
            <person name="Fitzgerald M."/>
            <person name="Haas B."/>
            <person name="Abouelleil A."/>
            <person name="Alvarado L."/>
            <person name="Arachchi H.M."/>
            <person name="Berlin A."/>
            <person name="Brown A."/>
            <person name="Chapman S.B."/>
            <person name="Chen Z."/>
            <person name="Dunbar C."/>
            <person name="Freedman E."/>
            <person name="Gearin G."/>
            <person name="Gellesch M."/>
            <person name="Goldberg J."/>
            <person name="Griggs A."/>
            <person name="Gujja S."/>
            <person name="Heiman D."/>
            <person name="Howarth C."/>
            <person name="Larson L."/>
            <person name="Lui A."/>
            <person name="MacDonald P.J.P."/>
            <person name="Montmayeur A."/>
            <person name="Murphy C."/>
            <person name="Neiman D."/>
            <person name="Pearson M."/>
            <person name="Priest M."/>
            <person name="Roberts A."/>
            <person name="Saif S."/>
            <person name="Shea T."/>
            <person name="Shenoy N."/>
            <person name="Sisk P."/>
            <person name="Stolte C."/>
            <person name="Sykes S."/>
            <person name="Wortman J."/>
            <person name="Nusbaum C."/>
            <person name="Birren B."/>
        </authorList>
    </citation>
    <scope>NUCLEOTIDE SEQUENCE [LARGE SCALE GENOMIC DNA]</scope>
    <source>
        <strain evidence="2 3">North Korean</strain>
    </source>
</reference>
<protein>
    <recommendedName>
        <fullName evidence="4">Variable surface protein</fullName>
    </recommendedName>
</protein>